<organism evidence="1 2">
    <name type="scientific">Carnobacterium maltaromaticum LMA28</name>
    <dbReference type="NCBI Taxonomy" id="1234679"/>
    <lineage>
        <taxon>Bacteria</taxon>
        <taxon>Bacillati</taxon>
        <taxon>Bacillota</taxon>
        <taxon>Bacilli</taxon>
        <taxon>Lactobacillales</taxon>
        <taxon>Carnobacteriaceae</taxon>
        <taxon>Carnobacterium</taxon>
    </lineage>
</organism>
<evidence type="ECO:0000313" key="2">
    <source>
        <dbReference type="Proteomes" id="UP000000212"/>
    </source>
</evidence>
<evidence type="ECO:0000313" key="1">
    <source>
        <dbReference type="EMBL" id="CCO11796.2"/>
    </source>
</evidence>
<proteinExistence type="predicted"/>
<dbReference type="EMBL" id="HE999757">
    <property type="protein sequence ID" value="CCO11796.2"/>
    <property type="molecule type" value="Genomic_DNA"/>
</dbReference>
<dbReference type="AlphaFoldDB" id="K8ET79"/>
<dbReference type="eggNOG" id="ENOG502ZUR9">
    <property type="taxonomic scope" value="Bacteria"/>
</dbReference>
<dbReference type="KEGG" id="cml:BN424_2356"/>
<dbReference type="RefSeq" id="WP_015076922.1">
    <property type="nucleotide sequence ID" value="NC_019425.2"/>
</dbReference>
<keyword evidence="2" id="KW-1185">Reference proteome</keyword>
<accession>K8ET79</accession>
<name>K8ET79_CARML</name>
<protein>
    <submittedName>
        <fullName evidence="1">Uncharacterized protein</fullName>
    </submittedName>
</protein>
<dbReference type="STRING" id="1234679.BN424_2356"/>
<dbReference type="OrthoDB" id="2191041at2"/>
<dbReference type="Proteomes" id="UP000000212">
    <property type="component" value="Chromosome"/>
</dbReference>
<gene>
    <name evidence="1" type="ORF">BN424_2356</name>
</gene>
<dbReference type="HOGENOM" id="CLU_171695_0_0_9"/>
<sequence>MQENYSQQDQTKEKNIIPISKMTEKNINFEAKEKVRIYVMWRIHNKKYQVGTRLFFNDVAEKLGVAKQPYSMALEFLEGANLVVNEVVIADKVPSHFVQRYDLRND</sequence>
<reference evidence="2" key="1">
    <citation type="journal article" date="2013" name="Genome Announc.">
        <title>Complete Chromosome Sequence of Carnobacterium maltaromaticum LMA 28.</title>
        <authorList>
            <person name="Cailliez-Grimal C."/>
            <person name="Chaillou S."/>
            <person name="Anba-Mondoloni J."/>
            <person name="Loux V."/>
            <person name="Afzal M.I."/>
            <person name="Rahman A."/>
            <person name="Kergourlay G."/>
            <person name="Champomier-Verges M.C."/>
            <person name="Zagorec M."/>
            <person name="Dalgaard P."/>
            <person name="Leisner J.J."/>
            <person name="Prevost H."/>
            <person name="Revol-Junelles A.M."/>
            <person name="Borges F."/>
        </authorList>
    </citation>
    <scope>NUCLEOTIDE SEQUENCE</scope>
    <source>
        <strain evidence="2">LMA28</strain>
    </source>
</reference>